<name>A0A8E3B675_RHILI</name>
<proteinExistence type="predicted"/>
<evidence type="ECO:0000313" key="3">
    <source>
        <dbReference type="Proteomes" id="UP000245631"/>
    </source>
</evidence>
<dbReference type="EMBL" id="QGGH01000001">
    <property type="protein sequence ID" value="PWJ93591.1"/>
    <property type="molecule type" value="Genomic_DNA"/>
</dbReference>
<dbReference type="GeneID" id="61049622"/>
<accession>A0A8E3B675</accession>
<sequence length="86" mass="9466">MTGEALQIIGEIGHVRLEPGDVLIVTCPHAITREAHARIQQTVASIFAGHKVIVVDSGVRIEVAREAPPQKTTEETDYDMDRYSAR</sequence>
<dbReference type="Proteomes" id="UP000245631">
    <property type="component" value="Unassembled WGS sequence"/>
</dbReference>
<feature type="region of interest" description="Disordered" evidence="1">
    <location>
        <begin position="65"/>
        <end position="86"/>
    </location>
</feature>
<reference evidence="2 3" key="1">
    <citation type="submission" date="2018-05" db="EMBL/GenBank/DDBJ databases">
        <title>Genomic Encyclopedia of Type Strains, Phase IV (KMG-IV): sequencing the most valuable type-strain genomes for metagenomic binning, comparative biology and taxonomic classification.</title>
        <authorList>
            <person name="Goeker M."/>
        </authorList>
    </citation>
    <scope>NUCLEOTIDE SEQUENCE [LARGE SCALE GENOMIC DNA]</scope>
    <source>
        <strain evidence="2 3">DSM 2626</strain>
    </source>
</reference>
<evidence type="ECO:0000313" key="2">
    <source>
        <dbReference type="EMBL" id="PWJ93591.1"/>
    </source>
</evidence>
<dbReference type="AlphaFoldDB" id="A0A8E3B675"/>
<organism evidence="2 3">
    <name type="scientific">Rhizobium loti</name>
    <name type="common">Mesorhizobium loti</name>
    <dbReference type="NCBI Taxonomy" id="381"/>
    <lineage>
        <taxon>Bacteria</taxon>
        <taxon>Pseudomonadati</taxon>
        <taxon>Pseudomonadota</taxon>
        <taxon>Alphaproteobacteria</taxon>
        <taxon>Hyphomicrobiales</taxon>
        <taxon>Phyllobacteriaceae</taxon>
        <taxon>Mesorhizobium</taxon>
    </lineage>
</organism>
<gene>
    <name evidence="2" type="ORF">C8D77_101270</name>
</gene>
<comment type="caution">
    <text evidence="2">The sequence shown here is derived from an EMBL/GenBank/DDBJ whole genome shotgun (WGS) entry which is preliminary data.</text>
</comment>
<evidence type="ECO:0000256" key="1">
    <source>
        <dbReference type="SAM" id="MobiDB-lite"/>
    </source>
</evidence>
<dbReference type="RefSeq" id="WP_109658803.1">
    <property type="nucleotide sequence ID" value="NZ_QGGH01000001.1"/>
</dbReference>
<protein>
    <submittedName>
        <fullName evidence="2">Uncharacterized protein</fullName>
    </submittedName>
</protein>